<feature type="compositionally biased region" description="Polar residues" evidence="1">
    <location>
        <begin position="295"/>
        <end position="306"/>
    </location>
</feature>
<proteinExistence type="predicted"/>
<gene>
    <name evidence="2" type="ORF">SETTUDRAFT_63419</name>
</gene>
<dbReference type="OrthoDB" id="309640at2759"/>
<keyword evidence="3" id="KW-1185">Reference proteome</keyword>
<feature type="compositionally biased region" description="Basic and acidic residues" evidence="1">
    <location>
        <begin position="308"/>
        <end position="324"/>
    </location>
</feature>
<feature type="non-terminal residue" evidence="2">
    <location>
        <position position="1"/>
    </location>
</feature>
<dbReference type="eggNOG" id="ENOG502SVM3">
    <property type="taxonomic scope" value="Eukaryota"/>
</dbReference>
<reference evidence="2 3" key="1">
    <citation type="journal article" date="2012" name="PLoS Pathog.">
        <title>Diverse lifestyles and strategies of plant pathogenesis encoded in the genomes of eighteen Dothideomycetes fungi.</title>
        <authorList>
            <person name="Ohm R.A."/>
            <person name="Feau N."/>
            <person name="Henrissat B."/>
            <person name="Schoch C.L."/>
            <person name="Horwitz B.A."/>
            <person name="Barry K.W."/>
            <person name="Condon B.J."/>
            <person name="Copeland A.C."/>
            <person name="Dhillon B."/>
            <person name="Glaser F."/>
            <person name="Hesse C.N."/>
            <person name="Kosti I."/>
            <person name="LaButti K."/>
            <person name="Lindquist E.A."/>
            <person name="Lucas S."/>
            <person name="Salamov A.A."/>
            <person name="Bradshaw R.E."/>
            <person name="Ciuffetti L."/>
            <person name="Hamelin R.C."/>
            <person name="Kema G.H.J."/>
            <person name="Lawrence C."/>
            <person name="Scott J.A."/>
            <person name="Spatafora J.W."/>
            <person name="Turgeon B.G."/>
            <person name="de Wit P.J.G.M."/>
            <person name="Zhong S."/>
            <person name="Goodwin S.B."/>
            <person name="Grigoriev I.V."/>
        </authorList>
    </citation>
    <scope>NUCLEOTIDE SEQUENCE [LARGE SCALE GENOMIC DNA]</scope>
    <source>
        <strain evidence="3">28A</strain>
    </source>
</reference>
<name>R0KUI3_EXST2</name>
<evidence type="ECO:0000256" key="1">
    <source>
        <dbReference type="SAM" id="MobiDB-lite"/>
    </source>
</evidence>
<reference evidence="2 3" key="2">
    <citation type="journal article" date="2013" name="PLoS Genet.">
        <title>Comparative genome structure, secondary metabolite, and effector coding capacity across Cochliobolus pathogens.</title>
        <authorList>
            <person name="Condon B.J."/>
            <person name="Leng Y."/>
            <person name="Wu D."/>
            <person name="Bushley K.E."/>
            <person name="Ohm R.A."/>
            <person name="Otillar R."/>
            <person name="Martin J."/>
            <person name="Schackwitz W."/>
            <person name="Grimwood J."/>
            <person name="MohdZainudin N."/>
            <person name="Xue C."/>
            <person name="Wang R."/>
            <person name="Manning V.A."/>
            <person name="Dhillon B."/>
            <person name="Tu Z.J."/>
            <person name="Steffenson B.J."/>
            <person name="Salamov A."/>
            <person name="Sun H."/>
            <person name="Lowry S."/>
            <person name="LaButti K."/>
            <person name="Han J."/>
            <person name="Copeland A."/>
            <person name="Lindquist E."/>
            <person name="Barry K."/>
            <person name="Schmutz J."/>
            <person name="Baker S.E."/>
            <person name="Ciuffetti L.M."/>
            <person name="Grigoriev I.V."/>
            <person name="Zhong S."/>
            <person name="Turgeon B.G."/>
        </authorList>
    </citation>
    <scope>NUCLEOTIDE SEQUENCE [LARGE SCALE GENOMIC DNA]</scope>
    <source>
        <strain evidence="3">28A</strain>
    </source>
</reference>
<evidence type="ECO:0000313" key="3">
    <source>
        <dbReference type="Proteomes" id="UP000016935"/>
    </source>
</evidence>
<dbReference type="Proteomes" id="UP000016935">
    <property type="component" value="Unassembled WGS sequence"/>
</dbReference>
<dbReference type="STRING" id="671987.R0KUI3"/>
<organism evidence="2 3">
    <name type="scientific">Exserohilum turcicum (strain 28A)</name>
    <name type="common">Northern leaf blight fungus</name>
    <name type="synonym">Setosphaeria turcica</name>
    <dbReference type="NCBI Taxonomy" id="671987"/>
    <lineage>
        <taxon>Eukaryota</taxon>
        <taxon>Fungi</taxon>
        <taxon>Dikarya</taxon>
        <taxon>Ascomycota</taxon>
        <taxon>Pezizomycotina</taxon>
        <taxon>Dothideomycetes</taxon>
        <taxon>Pleosporomycetidae</taxon>
        <taxon>Pleosporales</taxon>
        <taxon>Pleosporineae</taxon>
        <taxon>Pleosporaceae</taxon>
        <taxon>Exserohilum</taxon>
    </lineage>
</organism>
<dbReference type="AlphaFoldDB" id="R0KUI3"/>
<feature type="non-terminal residue" evidence="2">
    <location>
        <position position="428"/>
    </location>
</feature>
<sequence length="428" mass="47905">PWSTLSPTEKWRTNPSLRARELGSKTAICNELQDPEYALRDAEIQAGMLALRTQMHAFSTRFFSGQTGMTDVIEDISLPSSFYASLARETVKIIHCIASGGPAGESGWHAFFVDAEKRKMLVCGILGNVLVEQVLGHVFFGGSAEEVGVVREGEKVLRDEDGMFFFPCRSGGSFCCSRFVSVTPSPLTLPSNFHSHITTIVAALSTHLVPLLSLTHPPAHTSTLLPHLIPSLQNLVTTAALLSLHMRLDPHTVYHVEPLFKEDRFDRERMECANQREMEETCPYSKDSDNSSSNRDTGVASSSTGAKVNEKEKEKERQRAEHDIPLTQMTLLNGMVAYRRGGWETASSTIQQPEYQEREWEDRGVRVRRVTRGWVWCRWGRPRGLSASTKEEGKRIHGPAWRKGGFVEFTALKGVLDWLGMEEAERKG</sequence>
<accession>R0KUI3</accession>
<protein>
    <submittedName>
        <fullName evidence="2">Uncharacterized protein</fullName>
    </submittedName>
</protein>
<dbReference type="HOGENOM" id="CLU_555465_0_0_1"/>
<dbReference type="GeneID" id="19405291"/>
<dbReference type="EMBL" id="KB908481">
    <property type="protein sequence ID" value="EOA91452.1"/>
    <property type="molecule type" value="Genomic_DNA"/>
</dbReference>
<dbReference type="RefSeq" id="XP_008020324.1">
    <property type="nucleotide sequence ID" value="XM_008022133.1"/>
</dbReference>
<feature type="region of interest" description="Disordered" evidence="1">
    <location>
        <begin position="276"/>
        <end position="324"/>
    </location>
</feature>
<evidence type="ECO:0000313" key="2">
    <source>
        <dbReference type="EMBL" id="EOA91452.1"/>
    </source>
</evidence>